<feature type="region of interest" description="Disordered" evidence="1">
    <location>
        <begin position="1"/>
        <end position="44"/>
    </location>
</feature>
<accession>A0AAV7LHZ0</accession>
<dbReference type="EMBL" id="JANPWB010000015">
    <property type="protein sequence ID" value="KAJ1090070.1"/>
    <property type="molecule type" value="Genomic_DNA"/>
</dbReference>
<dbReference type="AlphaFoldDB" id="A0AAV7LHZ0"/>
<sequence>MTPSKPFRESQGQVVEQEEEDIDMPSANKGKRVSKWGRGWAGQDGSRLTHRLLRGLLISSKNKPHSGVPCIGGHWNREQSEDGIPVRRDPSGGELWSVSAWAQGETGARGSSADLSCDAAELRGSGAGYGAPIDGGRRRIAPGGGAEGAVGPYEPWERCYPLTERWRWSALGLRDQDFSPERKSGGPPTPQALLTLTSAGVRRVGYPGRAPYESDFTVRPRLSNKLRTADGAHQRDTGEDIRLSAKIIGAQWTMREKLEPGARVPISPVTPRS</sequence>
<evidence type="ECO:0000313" key="2">
    <source>
        <dbReference type="EMBL" id="KAJ1090070.1"/>
    </source>
</evidence>
<evidence type="ECO:0000256" key="1">
    <source>
        <dbReference type="SAM" id="MobiDB-lite"/>
    </source>
</evidence>
<protein>
    <submittedName>
        <fullName evidence="2">Uncharacterized protein</fullName>
    </submittedName>
</protein>
<name>A0AAV7LHZ0_PLEWA</name>
<evidence type="ECO:0000313" key="3">
    <source>
        <dbReference type="Proteomes" id="UP001066276"/>
    </source>
</evidence>
<organism evidence="2 3">
    <name type="scientific">Pleurodeles waltl</name>
    <name type="common">Iberian ribbed newt</name>
    <dbReference type="NCBI Taxonomy" id="8319"/>
    <lineage>
        <taxon>Eukaryota</taxon>
        <taxon>Metazoa</taxon>
        <taxon>Chordata</taxon>
        <taxon>Craniata</taxon>
        <taxon>Vertebrata</taxon>
        <taxon>Euteleostomi</taxon>
        <taxon>Amphibia</taxon>
        <taxon>Batrachia</taxon>
        <taxon>Caudata</taxon>
        <taxon>Salamandroidea</taxon>
        <taxon>Salamandridae</taxon>
        <taxon>Pleurodelinae</taxon>
        <taxon>Pleurodeles</taxon>
    </lineage>
</organism>
<dbReference type="Proteomes" id="UP001066276">
    <property type="component" value="Chromosome 11"/>
</dbReference>
<reference evidence="2" key="1">
    <citation type="journal article" date="2022" name="bioRxiv">
        <title>Sequencing and chromosome-scale assembly of the giantPleurodeles waltlgenome.</title>
        <authorList>
            <person name="Brown T."/>
            <person name="Elewa A."/>
            <person name="Iarovenko S."/>
            <person name="Subramanian E."/>
            <person name="Araus A.J."/>
            <person name="Petzold A."/>
            <person name="Susuki M."/>
            <person name="Suzuki K.-i.T."/>
            <person name="Hayashi T."/>
            <person name="Toyoda A."/>
            <person name="Oliveira C."/>
            <person name="Osipova E."/>
            <person name="Leigh N.D."/>
            <person name="Simon A."/>
            <person name="Yun M.H."/>
        </authorList>
    </citation>
    <scope>NUCLEOTIDE SEQUENCE</scope>
    <source>
        <strain evidence="2">20211129_DDA</strain>
        <tissue evidence="2">Liver</tissue>
    </source>
</reference>
<comment type="caution">
    <text evidence="2">The sequence shown here is derived from an EMBL/GenBank/DDBJ whole genome shotgun (WGS) entry which is preliminary data.</text>
</comment>
<proteinExistence type="predicted"/>
<gene>
    <name evidence="2" type="ORF">NDU88_003210</name>
</gene>
<keyword evidence="3" id="KW-1185">Reference proteome</keyword>